<dbReference type="Gene3D" id="2.30.30.40">
    <property type="entry name" value="SH3 Domains"/>
    <property type="match status" value="1"/>
</dbReference>
<evidence type="ECO:0000313" key="3">
    <source>
        <dbReference type="Proteomes" id="UP000095743"/>
    </source>
</evidence>
<proteinExistence type="predicted"/>
<dbReference type="GO" id="GO:0005829">
    <property type="term" value="C:cytosol"/>
    <property type="evidence" value="ECO:0007669"/>
    <property type="project" value="TreeGrafter"/>
</dbReference>
<dbReference type="SMART" id="SM00260">
    <property type="entry name" value="CheW"/>
    <property type="match status" value="1"/>
</dbReference>
<evidence type="ECO:0000259" key="1">
    <source>
        <dbReference type="PROSITE" id="PS50851"/>
    </source>
</evidence>
<accession>A0A1D8GIX0</accession>
<dbReference type="PROSITE" id="PS50851">
    <property type="entry name" value="CHEW"/>
    <property type="match status" value="1"/>
</dbReference>
<organism evidence="2 3">
    <name type="scientific">Geosporobacter ferrireducens</name>
    <dbReference type="NCBI Taxonomy" id="1424294"/>
    <lineage>
        <taxon>Bacteria</taxon>
        <taxon>Bacillati</taxon>
        <taxon>Bacillota</taxon>
        <taxon>Clostridia</taxon>
        <taxon>Peptostreptococcales</taxon>
        <taxon>Thermotaleaceae</taxon>
        <taxon>Geosporobacter</taxon>
    </lineage>
</organism>
<dbReference type="Proteomes" id="UP000095743">
    <property type="component" value="Chromosome"/>
</dbReference>
<keyword evidence="3" id="KW-1185">Reference proteome</keyword>
<dbReference type="Pfam" id="PF01584">
    <property type="entry name" value="CheW"/>
    <property type="match status" value="1"/>
</dbReference>
<dbReference type="STRING" id="1424294.Gferi_15560"/>
<protein>
    <recommendedName>
        <fullName evidence="1">CheW-like domain-containing protein</fullName>
    </recommendedName>
</protein>
<dbReference type="OrthoDB" id="9794382at2"/>
<dbReference type="InterPro" id="IPR036061">
    <property type="entry name" value="CheW-like_dom_sf"/>
</dbReference>
<feature type="domain" description="CheW-like" evidence="1">
    <location>
        <begin position="3"/>
        <end position="145"/>
    </location>
</feature>
<dbReference type="KEGG" id="gfe:Gferi_15560"/>
<dbReference type="RefSeq" id="WP_069978056.1">
    <property type="nucleotide sequence ID" value="NZ_CP017269.1"/>
</dbReference>
<dbReference type="GO" id="GO:0006935">
    <property type="term" value="P:chemotaxis"/>
    <property type="evidence" value="ECO:0007669"/>
    <property type="project" value="InterPro"/>
</dbReference>
<dbReference type="GO" id="GO:0007165">
    <property type="term" value="P:signal transduction"/>
    <property type="evidence" value="ECO:0007669"/>
    <property type="project" value="InterPro"/>
</dbReference>
<dbReference type="InterPro" id="IPR039315">
    <property type="entry name" value="CheW"/>
</dbReference>
<dbReference type="PANTHER" id="PTHR22617">
    <property type="entry name" value="CHEMOTAXIS SENSOR HISTIDINE KINASE-RELATED"/>
    <property type="match status" value="1"/>
</dbReference>
<dbReference type="PANTHER" id="PTHR22617:SF23">
    <property type="entry name" value="CHEMOTAXIS PROTEIN CHEW"/>
    <property type="match status" value="1"/>
</dbReference>
<dbReference type="SUPFAM" id="SSF50341">
    <property type="entry name" value="CheW-like"/>
    <property type="match status" value="1"/>
</dbReference>
<dbReference type="InterPro" id="IPR002545">
    <property type="entry name" value="CheW-lke_dom"/>
</dbReference>
<dbReference type="EMBL" id="CP017269">
    <property type="protein sequence ID" value="AOT70846.1"/>
    <property type="molecule type" value="Genomic_DNA"/>
</dbReference>
<sequence length="165" mass="19110">MMEIRYVLFSIGEQEYCIDIDCVEGINKLKDFKVLKVPNTQSYIEGIINLRGSVIPLYNLRKKFQFEDQQYSRDCEILIVSMKGMKVGFIVDTVLDIIKLNESNIDLASDLFTQINSEFIYGIGKSENKMLILLDVQHILTREERDHIIPLAKEKVQTEEDLLTS</sequence>
<dbReference type="AlphaFoldDB" id="A0A1D8GIX0"/>
<evidence type="ECO:0000313" key="2">
    <source>
        <dbReference type="EMBL" id="AOT70846.1"/>
    </source>
</evidence>
<reference evidence="2 3" key="1">
    <citation type="submission" date="2016-09" db="EMBL/GenBank/DDBJ databases">
        <title>Genomic analysis reveals versatility of anaerobic energy metabolism of Geosporobacter ferrireducens IRF9 of phylum Firmicutes.</title>
        <authorList>
            <person name="Kim S.-J."/>
        </authorList>
    </citation>
    <scope>NUCLEOTIDE SEQUENCE [LARGE SCALE GENOMIC DNA]</scope>
    <source>
        <strain evidence="2 3">IRF9</strain>
    </source>
</reference>
<dbReference type="Gene3D" id="2.40.50.180">
    <property type="entry name" value="CheA-289, Domain 4"/>
    <property type="match status" value="1"/>
</dbReference>
<name>A0A1D8GIX0_9FIRM</name>
<gene>
    <name evidence="2" type="ORF">Gferi_15560</name>
</gene>